<dbReference type="GO" id="GO:0043565">
    <property type="term" value="F:sequence-specific DNA binding"/>
    <property type="evidence" value="ECO:0007669"/>
    <property type="project" value="InterPro"/>
</dbReference>
<dbReference type="InterPro" id="IPR014710">
    <property type="entry name" value="RmlC-like_jellyroll"/>
</dbReference>
<dbReference type="InterPro" id="IPR003313">
    <property type="entry name" value="AraC-bd"/>
</dbReference>
<keyword evidence="6" id="KW-1185">Reference proteome</keyword>
<dbReference type="PANTHER" id="PTHR43280">
    <property type="entry name" value="ARAC-FAMILY TRANSCRIPTIONAL REGULATOR"/>
    <property type="match status" value="1"/>
</dbReference>
<dbReference type="InterPro" id="IPR009057">
    <property type="entry name" value="Homeodomain-like_sf"/>
</dbReference>
<dbReference type="Proteomes" id="UP000282311">
    <property type="component" value="Unassembled WGS sequence"/>
</dbReference>
<dbReference type="InterPro" id="IPR018060">
    <property type="entry name" value="HTH_AraC"/>
</dbReference>
<organism evidence="5 6">
    <name type="scientific">Paenibacillus ginsengarvi</name>
    <dbReference type="NCBI Taxonomy" id="400777"/>
    <lineage>
        <taxon>Bacteria</taxon>
        <taxon>Bacillati</taxon>
        <taxon>Bacillota</taxon>
        <taxon>Bacilli</taxon>
        <taxon>Bacillales</taxon>
        <taxon>Paenibacillaceae</taxon>
        <taxon>Paenibacillus</taxon>
    </lineage>
</organism>
<dbReference type="Pfam" id="PF12833">
    <property type="entry name" value="HTH_18"/>
    <property type="match status" value="1"/>
</dbReference>
<dbReference type="SUPFAM" id="SSF51215">
    <property type="entry name" value="Regulatory protein AraC"/>
    <property type="match status" value="1"/>
</dbReference>
<feature type="domain" description="HTH araC/xylS-type" evidence="4">
    <location>
        <begin position="181"/>
        <end position="283"/>
    </location>
</feature>
<dbReference type="PROSITE" id="PS00041">
    <property type="entry name" value="HTH_ARAC_FAMILY_1"/>
    <property type="match status" value="1"/>
</dbReference>
<dbReference type="Pfam" id="PF02311">
    <property type="entry name" value="AraC_binding"/>
    <property type="match status" value="1"/>
</dbReference>
<comment type="caution">
    <text evidence="5">The sequence shown here is derived from an EMBL/GenBank/DDBJ whole genome shotgun (WGS) entry which is preliminary data.</text>
</comment>
<dbReference type="InterPro" id="IPR020449">
    <property type="entry name" value="Tscrpt_reg_AraC-type_HTH"/>
</dbReference>
<evidence type="ECO:0000313" key="5">
    <source>
        <dbReference type="EMBL" id="RKN70636.1"/>
    </source>
</evidence>
<dbReference type="SUPFAM" id="SSF46689">
    <property type="entry name" value="Homeodomain-like"/>
    <property type="match status" value="2"/>
</dbReference>
<proteinExistence type="predicted"/>
<evidence type="ECO:0000313" key="6">
    <source>
        <dbReference type="Proteomes" id="UP000282311"/>
    </source>
</evidence>
<dbReference type="PROSITE" id="PS01124">
    <property type="entry name" value="HTH_ARAC_FAMILY_2"/>
    <property type="match status" value="1"/>
</dbReference>
<evidence type="ECO:0000256" key="1">
    <source>
        <dbReference type="ARBA" id="ARBA00023015"/>
    </source>
</evidence>
<dbReference type="GO" id="GO:0003700">
    <property type="term" value="F:DNA-binding transcription factor activity"/>
    <property type="evidence" value="ECO:0007669"/>
    <property type="project" value="InterPro"/>
</dbReference>
<keyword evidence="2" id="KW-0238">DNA-binding</keyword>
<name>A0A3B0BF33_9BACL</name>
<protein>
    <submittedName>
        <fullName evidence="5">AraC family transcriptional regulator</fullName>
    </submittedName>
</protein>
<keyword evidence="3" id="KW-0804">Transcription</keyword>
<dbReference type="Gene3D" id="1.10.10.60">
    <property type="entry name" value="Homeodomain-like"/>
    <property type="match status" value="2"/>
</dbReference>
<evidence type="ECO:0000256" key="3">
    <source>
        <dbReference type="ARBA" id="ARBA00023163"/>
    </source>
</evidence>
<dbReference type="AlphaFoldDB" id="A0A3B0BF33"/>
<accession>A0A3B0BF33</accession>
<gene>
    <name evidence="5" type="ORF">D7M11_29780</name>
</gene>
<reference evidence="5 6" key="1">
    <citation type="journal article" date="2007" name="Int. J. Syst. Evol. Microbiol.">
        <title>Paenibacillus ginsengarvi sp. nov., isolated from soil from ginseng cultivation.</title>
        <authorList>
            <person name="Yoon M.H."/>
            <person name="Ten L.N."/>
            <person name="Im W.T."/>
        </authorList>
    </citation>
    <scope>NUCLEOTIDE SEQUENCE [LARGE SCALE GENOMIC DNA]</scope>
    <source>
        <strain evidence="5 6">KCTC 13059</strain>
    </source>
</reference>
<dbReference type="PANTHER" id="PTHR43280:SF2">
    <property type="entry name" value="HTH-TYPE TRANSCRIPTIONAL REGULATOR EXSA"/>
    <property type="match status" value="1"/>
</dbReference>
<dbReference type="Gene3D" id="2.60.120.10">
    <property type="entry name" value="Jelly Rolls"/>
    <property type="match status" value="1"/>
</dbReference>
<keyword evidence="1" id="KW-0805">Transcription regulation</keyword>
<dbReference type="SMART" id="SM00342">
    <property type="entry name" value="HTH_ARAC"/>
    <property type="match status" value="1"/>
</dbReference>
<dbReference type="PRINTS" id="PR00032">
    <property type="entry name" value="HTHARAC"/>
</dbReference>
<evidence type="ECO:0000256" key="2">
    <source>
        <dbReference type="ARBA" id="ARBA00023125"/>
    </source>
</evidence>
<evidence type="ECO:0000259" key="4">
    <source>
        <dbReference type="PROSITE" id="PS01124"/>
    </source>
</evidence>
<dbReference type="InterPro" id="IPR037923">
    <property type="entry name" value="HTH-like"/>
</dbReference>
<sequence>MFPSVSLLYNTFTAAMQLVILCDSSPIQLCVLRRFRMKCELLSIYFGKRNSASTKLHSHDYWQLEIVTQGVIPGKLLGEAIDLETGDMLLIPPGWEHGFWYNEPVVSWITLKFERLPDDFPVWGGLIRGNQFTNRLLASFRAAIHDTACQEYEKVFIHGFLETMFYYVRSEQFHLTSDPDKQLVKQITDQIMSRAGRAITINELADQLSYTRSHLSKKFKELTGESLKSYIDRVRIQKIEELLRYREISITEIASDLGFGDLFSFSRFFKKHTGQSPRQYVKNASTSAY</sequence>
<dbReference type="EMBL" id="RBAH01000030">
    <property type="protein sequence ID" value="RKN70636.1"/>
    <property type="molecule type" value="Genomic_DNA"/>
</dbReference>
<dbReference type="InterPro" id="IPR018062">
    <property type="entry name" value="HTH_AraC-typ_CS"/>
</dbReference>